<dbReference type="SMART" id="SM00257">
    <property type="entry name" value="LysM"/>
    <property type="match status" value="1"/>
</dbReference>
<evidence type="ECO:0000313" key="8">
    <source>
        <dbReference type="EMBL" id="OQR98623.1"/>
    </source>
</evidence>
<dbReference type="GO" id="GO:0005739">
    <property type="term" value="C:mitochondrion"/>
    <property type="evidence" value="ECO:0007669"/>
    <property type="project" value="UniProtKB-SubCell"/>
</dbReference>
<dbReference type="InterPro" id="IPR006571">
    <property type="entry name" value="TLDc_dom"/>
</dbReference>
<dbReference type="EMBL" id="JNBR01000082">
    <property type="protein sequence ID" value="OQR98623.1"/>
    <property type="molecule type" value="Genomic_DNA"/>
</dbReference>
<feature type="compositionally biased region" description="Polar residues" evidence="5">
    <location>
        <begin position="128"/>
        <end position="137"/>
    </location>
</feature>
<dbReference type="SUPFAM" id="SSF54106">
    <property type="entry name" value="LysM domain"/>
    <property type="match status" value="1"/>
</dbReference>
<gene>
    <name evidence="8" type="ORF">ACHHYP_08361</name>
</gene>
<dbReference type="Pfam" id="PF01476">
    <property type="entry name" value="LysM"/>
    <property type="match status" value="1"/>
</dbReference>
<dbReference type="PANTHER" id="PTHR23354">
    <property type="entry name" value="NUCLEOLAR PROTEIN 7/ESTROGEN RECEPTOR COACTIVATOR-RELATED"/>
    <property type="match status" value="1"/>
</dbReference>
<sequence>MNQVETTAISAPEATAVEAKLMEPTSDNQTDEGSGDPAPAAKSTYVVQEGDTLMGIAIKHGLREFDLRQSNHLIGGHIYQGQVLKIRHRIRVRSQSLPSKALEHFLPNDASRRPPKSILVGIPECQKTAPSAGSNNQDSDEKRPVSPCPSIVKEPTPEPVSCKCPLLTPTSIPKLLNTTPHDILSHPTYTKYLVPRLEACLPARHRGYDWKIAYSLAQHGASLGTLYRNVKGKRPTLVVVETGDGDVFGGFASMPWAPSQSYYGNGECFLFTCTPTFEHFAWKGNNAMIMFSNDSMMAMGGGGGFAWAVNSDLSRGSSAHSLTFENRCLAHRSDFDVINFEVWELVSKYTD</sequence>
<evidence type="ECO:0000259" key="7">
    <source>
        <dbReference type="PROSITE" id="PS51886"/>
    </source>
</evidence>
<feature type="domain" description="LysM" evidence="6">
    <location>
        <begin position="43"/>
        <end position="86"/>
    </location>
</feature>
<comment type="subcellular location">
    <subcellularLocation>
        <location evidence="1">Mitochondrion</location>
    </subcellularLocation>
</comment>
<organism evidence="8 9">
    <name type="scientific">Achlya hypogyna</name>
    <name type="common">Oomycete</name>
    <name type="synonym">Protoachlya hypogyna</name>
    <dbReference type="NCBI Taxonomy" id="1202772"/>
    <lineage>
        <taxon>Eukaryota</taxon>
        <taxon>Sar</taxon>
        <taxon>Stramenopiles</taxon>
        <taxon>Oomycota</taxon>
        <taxon>Saprolegniomycetes</taxon>
        <taxon>Saprolegniales</taxon>
        <taxon>Achlyaceae</taxon>
        <taxon>Achlya</taxon>
    </lineage>
</organism>
<evidence type="ECO:0000313" key="9">
    <source>
        <dbReference type="Proteomes" id="UP000243579"/>
    </source>
</evidence>
<dbReference type="Pfam" id="PF07534">
    <property type="entry name" value="TLD"/>
    <property type="match status" value="1"/>
</dbReference>
<dbReference type="PROSITE" id="PS51782">
    <property type="entry name" value="LYSM"/>
    <property type="match status" value="1"/>
</dbReference>
<evidence type="ECO:0000256" key="4">
    <source>
        <dbReference type="ARBA" id="ARBA00040604"/>
    </source>
</evidence>
<feature type="region of interest" description="Disordered" evidence="5">
    <location>
        <begin position="126"/>
        <end position="152"/>
    </location>
</feature>
<dbReference type="OrthoDB" id="26679at2759"/>
<evidence type="ECO:0000256" key="2">
    <source>
        <dbReference type="ARBA" id="ARBA00009540"/>
    </source>
</evidence>
<dbReference type="CDD" id="cd00118">
    <property type="entry name" value="LysM"/>
    <property type="match status" value="1"/>
</dbReference>
<dbReference type="SMART" id="SM00584">
    <property type="entry name" value="TLDc"/>
    <property type="match status" value="1"/>
</dbReference>
<dbReference type="AlphaFoldDB" id="A0A1V9ZKV2"/>
<evidence type="ECO:0000259" key="6">
    <source>
        <dbReference type="PROSITE" id="PS51782"/>
    </source>
</evidence>
<feature type="domain" description="TLDc" evidence="7">
    <location>
        <begin position="187"/>
        <end position="346"/>
    </location>
</feature>
<evidence type="ECO:0000256" key="3">
    <source>
        <dbReference type="ARBA" id="ARBA00023128"/>
    </source>
</evidence>
<keyword evidence="3" id="KW-0496">Mitochondrion</keyword>
<proteinExistence type="inferred from homology"/>
<protein>
    <recommendedName>
        <fullName evidence="4">Oxidation resistance protein 1</fullName>
    </recommendedName>
</protein>
<comment type="caution">
    <text evidence="8">The sequence shown here is derived from an EMBL/GenBank/DDBJ whole genome shotgun (WGS) entry which is preliminary data.</text>
</comment>
<evidence type="ECO:0000256" key="1">
    <source>
        <dbReference type="ARBA" id="ARBA00004173"/>
    </source>
</evidence>
<dbReference type="InterPro" id="IPR036779">
    <property type="entry name" value="LysM_dom_sf"/>
</dbReference>
<dbReference type="Gene3D" id="3.10.350.10">
    <property type="entry name" value="LysM domain"/>
    <property type="match status" value="1"/>
</dbReference>
<dbReference type="PANTHER" id="PTHR23354:SF62">
    <property type="entry name" value="MUSTARD, ISOFORM V"/>
    <property type="match status" value="1"/>
</dbReference>
<evidence type="ECO:0000256" key="5">
    <source>
        <dbReference type="SAM" id="MobiDB-lite"/>
    </source>
</evidence>
<reference evidence="8 9" key="1">
    <citation type="journal article" date="2014" name="Genome Biol. Evol.">
        <title>The secreted proteins of Achlya hypogyna and Thraustotheca clavata identify the ancestral oomycete secretome and reveal gene acquisitions by horizontal gene transfer.</title>
        <authorList>
            <person name="Misner I."/>
            <person name="Blouin N."/>
            <person name="Leonard G."/>
            <person name="Richards T.A."/>
            <person name="Lane C.E."/>
        </authorList>
    </citation>
    <scope>NUCLEOTIDE SEQUENCE [LARGE SCALE GENOMIC DNA]</scope>
    <source>
        <strain evidence="8 9">ATCC 48635</strain>
    </source>
</reference>
<name>A0A1V9ZKV2_ACHHY</name>
<accession>A0A1V9ZKV2</accession>
<dbReference type="PROSITE" id="PS51886">
    <property type="entry name" value="TLDC"/>
    <property type="match status" value="1"/>
</dbReference>
<dbReference type="InterPro" id="IPR018392">
    <property type="entry name" value="LysM"/>
</dbReference>
<dbReference type="Proteomes" id="UP000243579">
    <property type="component" value="Unassembled WGS sequence"/>
</dbReference>
<comment type="similarity">
    <text evidence="2">Belongs to the OXR1 family.</text>
</comment>
<feature type="region of interest" description="Disordered" evidence="5">
    <location>
        <begin position="21"/>
        <end position="41"/>
    </location>
</feature>
<keyword evidence="9" id="KW-1185">Reference proteome</keyword>